<accession>S0G821</accession>
<feature type="domain" description="ABC transporter" evidence="5">
    <location>
        <begin position="2"/>
        <end position="226"/>
    </location>
</feature>
<dbReference type="SMART" id="SM00382">
    <property type="entry name" value="AAA"/>
    <property type="match status" value="1"/>
</dbReference>
<dbReference type="GO" id="GO:0098796">
    <property type="term" value="C:membrane protein complex"/>
    <property type="evidence" value="ECO:0007669"/>
    <property type="project" value="UniProtKB-ARBA"/>
</dbReference>
<evidence type="ECO:0000256" key="1">
    <source>
        <dbReference type="ARBA" id="ARBA00022448"/>
    </source>
</evidence>
<evidence type="ECO:0000313" key="6">
    <source>
        <dbReference type="EMBL" id="EMS81396.1"/>
    </source>
</evidence>
<dbReference type="InterPro" id="IPR017911">
    <property type="entry name" value="MacB-like_ATP-bd"/>
</dbReference>
<evidence type="ECO:0000259" key="5">
    <source>
        <dbReference type="PROSITE" id="PS50893"/>
    </source>
</evidence>
<keyword evidence="6" id="KW-0378">Hydrolase</keyword>
<dbReference type="Pfam" id="PF00005">
    <property type="entry name" value="ABC_tran"/>
    <property type="match status" value="1"/>
</dbReference>
<gene>
    <name evidence="6" type="primary">metN</name>
    <name evidence="6" type="ORF">Dpo_1c05370</name>
</gene>
<dbReference type="EMBL" id="APJX01000001">
    <property type="protein sequence ID" value="EMS81396.1"/>
    <property type="molecule type" value="Genomic_DNA"/>
</dbReference>
<dbReference type="PANTHER" id="PTHR24220">
    <property type="entry name" value="IMPORT ATP-BINDING PROTEIN"/>
    <property type="match status" value="1"/>
</dbReference>
<dbReference type="GO" id="GO:0005886">
    <property type="term" value="C:plasma membrane"/>
    <property type="evidence" value="ECO:0007669"/>
    <property type="project" value="TreeGrafter"/>
</dbReference>
<keyword evidence="3 6" id="KW-0067">ATP-binding</keyword>
<protein>
    <submittedName>
        <fullName evidence="6">Methionine import ATP-binding protein MetN</fullName>
        <ecNumber evidence="6">3.6.3.-</ecNumber>
    </submittedName>
</protein>
<dbReference type="CDD" id="cd03255">
    <property type="entry name" value="ABC_MJ0796_LolCDE_FtsE"/>
    <property type="match status" value="1"/>
</dbReference>
<dbReference type="Proteomes" id="UP000014216">
    <property type="component" value="Unassembled WGS sequence"/>
</dbReference>
<dbReference type="GO" id="GO:0022857">
    <property type="term" value="F:transmembrane transporter activity"/>
    <property type="evidence" value="ECO:0007669"/>
    <property type="project" value="UniProtKB-ARBA"/>
</dbReference>
<dbReference type="AlphaFoldDB" id="S0G821"/>
<evidence type="ECO:0000256" key="4">
    <source>
        <dbReference type="ARBA" id="ARBA00038388"/>
    </source>
</evidence>
<evidence type="ECO:0000256" key="2">
    <source>
        <dbReference type="ARBA" id="ARBA00022741"/>
    </source>
</evidence>
<dbReference type="RefSeq" id="WP_006964120.1">
    <property type="nucleotide sequence ID" value="NZ_APJX01000001.1"/>
</dbReference>
<keyword evidence="7" id="KW-1185">Reference proteome</keyword>
<proteinExistence type="inferred from homology"/>
<dbReference type="SUPFAM" id="SSF52540">
    <property type="entry name" value="P-loop containing nucleoside triphosphate hydrolases"/>
    <property type="match status" value="1"/>
</dbReference>
<organism evidence="6 7">
    <name type="scientific">Desulfotignum phosphitoxidans DSM 13687</name>
    <dbReference type="NCBI Taxonomy" id="1286635"/>
    <lineage>
        <taxon>Bacteria</taxon>
        <taxon>Pseudomonadati</taxon>
        <taxon>Thermodesulfobacteriota</taxon>
        <taxon>Desulfobacteria</taxon>
        <taxon>Desulfobacterales</taxon>
        <taxon>Desulfobacteraceae</taxon>
        <taxon>Desulfotignum</taxon>
    </lineage>
</organism>
<keyword evidence="2" id="KW-0547">Nucleotide-binding</keyword>
<dbReference type="GO" id="GO:0005524">
    <property type="term" value="F:ATP binding"/>
    <property type="evidence" value="ECO:0007669"/>
    <property type="project" value="UniProtKB-KW"/>
</dbReference>
<dbReference type="GO" id="GO:0016887">
    <property type="term" value="F:ATP hydrolysis activity"/>
    <property type="evidence" value="ECO:0007669"/>
    <property type="project" value="InterPro"/>
</dbReference>
<dbReference type="InterPro" id="IPR015854">
    <property type="entry name" value="ABC_transpr_LolD-like"/>
</dbReference>
<dbReference type="InterPro" id="IPR027417">
    <property type="entry name" value="P-loop_NTPase"/>
</dbReference>
<comment type="similarity">
    <text evidence="4">Belongs to the ABC transporter superfamily. Macrolide exporter (TC 3.A.1.122) family.</text>
</comment>
<comment type="caution">
    <text evidence="6">The sequence shown here is derived from an EMBL/GenBank/DDBJ whole genome shotgun (WGS) entry which is preliminary data.</text>
</comment>
<evidence type="ECO:0000256" key="3">
    <source>
        <dbReference type="ARBA" id="ARBA00022840"/>
    </source>
</evidence>
<name>S0G821_9BACT</name>
<dbReference type="InterPro" id="IPR017871">
    <property type="entry name" value="ABC_transporter-like_CS"/>
</dbReference>
<dbReference type="Gene3D" id="3.40.50.300">
    <property type="entry name" value="P-loop containing nucleotide triphosphate hydrolases"/>
    <property type="match status" value="1"/>
</dbReference>
<evidence type="ECO:0000313" key="7">
    <source>
        <dbReference type="Proteomes" id="UP000014216"/>
    </source>
</evidence>
<dbReference type="PROSITE" id="PS00211">
    <property type="entry name" value="ABC_TRANSPORTER_1"/>
    <property type="match status" value="1"/>
</dbReference>
<dbReference type="OrthoDB" id="9809450at2"/>
<dbReference type="PROSITE" id="PS50893">
    <property type="entry name" value="ABC_TRANSPORTER_2"/>
    <property type="match status" value="1"/>
</dbReference>
<dbReference type="EC" id="3.6.3.-" evidence="6"/>
<dbReference type="InterPro" id="IPR003439">
    <property type="entry name" value="ABC_transporter-like_ATP-bd"/>
</dbReference>
<keyword evidence="1" id="KW-0813">Transport</keyword>
<sequence length="228" mass="24828">MIQVTDLYKGFRSGSRTVQVLSGICLSVEKGNTLAIVGKSGSGKTTLLNCLGGLERPDSGRITCLGTEITALNQRQMTRFRRQHLGFMFQAGNLIACLTVFENIAFPLHLNHFGKKELNRRVNRLLEALSLDGLSRSMPHELSGGQAQRVAFARAVSHVPALLLADEPTASLDSATALHLIRLMADTGRALGVTIIVTTHDNDIIRLSDRTIRLTDGKAKEENHETTG</sequence>
<dbReference type="InterPro" id="IPR003593">
    <property type="entry name" value="AAA+_ATPase"/>
</dbReference>
<reference evidence="6 7" key="1">
    <citation type="journal article" date="2013" name="Genome Announc.">
        <title>Draft Genome Sequence of Desulfotignum phosphitoxidans DSM 13687 Strain FiPS-3.</title>
        <authorList>
            <person name="Poehlein A."/>
            <person name="Daniel R."/>
            <person name="Simeonova D.D."/>
        </authorList>
    </citation>
    <scope>NUCLEOTIDE SEQUENCE [LARGE SCALE GENOMIC DNA]</scope>
    <source>
        <strain evidence="6 7">DSM 13687</strain>
    </source>
</reference>
<dbReference type="FunFam" id="3.40.50.300:FF:000032">
    <property type="entry name" value="Export ABC transporter ATP-binding protein"/>
    <property type="match status" value="1"/>
</dbReference>